<accession>A0A846TZ28</accession>
<evidence type="ECO:0008006" key="5">
    <source>
        <dbReference type="Google" id="ProtNLM"/>
    </source>
</evidence>
<protein>
    <recommendedName>
        <fullName evidence="5">Lipoprotein</fullName>
    </recommendedName>
</protein>
<comment type="caution">
    <text evidence="3">The sequence shown here is derived from an EMBL/GenBank/DDBJ whole genome shotgun (WGS) entry which is preliminary data.</text>
</comment>
<proteinExistence type="predicted"/>
<sequence length="127" mass="13752">MKKLLISLAAAGILAGCSADDSEIGQEGPPDTEVKTEEDPVTTDYLQERFYEGMDYDAYAVEVQSWVDKGQATVADTVEPDGQNNVTADIIQVADGFLAVANDGKEVTFIKPFASPEEAKEYLNENL</sequence>
<evidence type="ECO:0000313" key="3">
    <source>
        <dbReference type="EMBL" id="NKE06876.1"/>
    </source>
</evidence>
<reference evidence="3 4" key="1">
    <citation type="submission" date="2020-03" db="EMBL/GenBank/DDBJ databases">
        <authorList>
            <person name="Sun Q."/>
        </authorList>
    </citation>
    <scope>NUCLEOTIDE SEQUENCE [LARGE SCALE GENOMIC DNA]</scope>
    <source>
        <strain evidence="3 4">KACC 21451</strain>
    </source>
</reference>
<dbReference type="EMBL" id="JAAVUM010000011">
    <property type="protein sequence ID" value="NKE06876.1"/>
    <property type="molecule type" value="Genomic_DNA"/>
</dbReference>
<dbReference type="PROSITE" id="PS51257">
    <property type="entry name" value="PROKAR_LIPOPROTEIN"/>
    <property type="match status" value="1"/>
</dbReference>
<keyword evidence="2" id="KW-0732">Signal</keyword>
<feature type="region of interest" description="Disordered" evidence="1">
    <location>
        <begin position="19"/>
        <end position="39"/>
    </location>
</feature>
<evidence type="ECO:0000256" key="2">
    <source>
        <dbReference type="SAM" id="SignalP"/>
    </source>
</evidence>
<evidence type="ECO:0000256" key="1">
    <source>
        <dbReference type="SAM" id="MobiDB-lite"/>
    </source>
</evidence>
<dbReference type="AlphaFoldDB" id="A0A846TZ28"/>
<name>A0A846TZ28_9BACI</name>
<dbReference type="Proteomes" id="UP000587942">
    <property type="component" value="Unassembled WGS sequence"/>
</dbReference>
<organism evidence="3 4">
    <name type="scientific">Mesobacillus selenatarsenatis</name>
    <dbReference type="NCBI Taxonomy" id="388741"/>
    <lineage>
        <taxon>Bacteria</taxon>
        <taxon>Bacillati</taxon>
        <taxon>Bacillota</taxon>
        <taxon>Bacilli</taxon>
        <taxon>Bacillales</taxon>
        <taxon>Bacillaceae</taxon>
        <taxon>Mesobacillus</taxon>
    </lineage>
</organism>
<feature type="chain" id="PRO_5038425154" description="Lipoprotein" evidence="2">
    <location>
        <begin position="20"/>
        <end position="127"/>
    </location>
</feature>
<dbReference type="RefSeq" id="WP_167833289.1">
    <property type="nucleotide sequence ID" value="NZ_JAAVUM010000011.1"/>
</dbReference>
<feature type="signal peptide" evidence="2">
    <location>
        <begin position="1"/>
        <end position="19"/>
    </location>
</feature>
<gene>
    <name evidence="3" type="ORF">GWK17_15615</name>
</gene>
<evidence type="ECO:0000313" key="4">
    <source>
        <dbReference type="Proteomes" id="UP000587942"/>
    </source>
</evidence>